<name>A0A8H4EJT9_GIGMA</name>
<keyword evidence="13" id="KW-0472">Membrane</keyword>
<evidence type="ECO:0000256" key="5">
    <source>
        <dbReference type="ARBA" id="ARBA00022598"/>
    </source>
</evidence>
<dbReference type="EMBL" id="WTPW01000563">
    <property type="protein sequence ID" value="KAF0499381.1"/>
    <property type="molecule type" value="Genomic_DNA"/>
</dbReference>
<reference evidence="14 15" key="1">
    <citation type="journal article" date="2019" name="Environ. Microbiol.">
        <title>At the nexus of three kingdoms: the genome of the mycorrhizal fungus Gigaspora margarita provides insights into plant, endobacterial and fungal interactions.</title>
        <authorList>
            <person name="Venice F."/>
            <person name="Ghignone S."/>
            <person name="Salvioli di Fossalunga A."/>
            <person name="Amselem J."/>
            <person name="Novero M."/>
            <person name="Xianan X."/>
            <person name="Sedzielewska Toro K."/>
            <person name="Morin E."/>
            <person name="Lipzen A."/>
            <person name="Grigoriev I.V."/>
            <person name="Henrissat B."/>
            <person name="Martin F.M."/>
            <person name="Bonfante P."/>
        </authorList>
    </citation>
    <scope>NUCLEOTIDE SEQUENCE [LARGE SCALE GENOMIC DNA]</scope>
    <source>
        <strain evidence="14 15">BEG34</strain>
    </source>
</reference>
<evidence type="ECO:0000256" key="6">
    <source>
        <dbReference type="ARBA" id="ARBA00022684"/>
    </source>
</evidence>
<keyword evidence="13" id="KW-0812">Transmembrane</keyword>
<evidence type="ECO:0000256" key="9">
    <source>
        <dbReference type="ARBA" id="ARBA00030585"/>
    </source>
</evidence>
<accession>A0A8H4EJT9</accession>
<evidence type="ECO:0000256" key="13">
    <source>
        <dbReference type="SAM" id="Phobius"/>
    </source>
</evidence>
<dbReference type="GO" id="GO:0006750">
    <property type="term" value="P:glutathione biosynthetic process"/>
    <property type="evidence" value="ECO:0007669"/>
    <property type="project" value="UniProtKB-UniRule"/>
</dbReference>
<comment type="similarity">
    <text evidence="2 11">Belongs to the glutamate--cysteine ligase type 3 family.</text>
</comment>
<dbReference type="SUPFAM" id="SSF55931">
    <property type="entry name" value="Glutamine synthetase/guanido kinase"/>
    <property type="match status" value="1"/>
</dbReference>
<evidence type="ECO:0000256" key="3">
    <source>
        <dbReference type="ARBA" id="ARBA00012220"/>
    </source>
</evidence>
<keyword evidence="8 11" id="KW-0067">ATP-binding</keyword>
<keyword evidence="5 11" id="KW-0436">Ligase</keyword>
<dbReference type="GO" id="GO:0017109">
    <property type="term" value="C:glutamate-cysteine ligase complex"/>
    <property type="evidence" value="ECO:0007669"/>
    <property type="project" value="TreeGrafter"/>
</dbReference>
<feature type="compositionally biased region" description="Polar residues" evidence="12">
    <location>
        <begin position="535"/>
        <end position="551"/>
    </location>
</feature>
<evidence type="ECO:0000256" key="11">
    <source>
        <dbReference type="RuleBase" id="RU367135"/>
    </source>
</evidence>
<dbReference type="InterPro" id="IPR004308">
    <property type="entry name" value="GCS"/>
</dbReference>
<keyword evidence="15" id="KW-1185">Reference proteome</keyword>
<evidence type="ECO:0000256" key="2">
    <source>
        <dbReference type="ARBA" id="ARBA00008100"/>
    </source>
</evidence>
<dbReference type="AlphaFoldDB" id="A0A8H4EJT9"/>
<dbReference type="FunFam" id="3.30.590.50:FF:000001">
    <property type="entry name" value="Glutamate-cysteine ligase Gcs1"/>
    <property type="match status" value="1"/>
</dbReference>
<comment type="catalytic activity">
    <reaction evidence="11">
        <text>L-cysteine + L-glutamate + ATP = gamma-L-glutamyl-L-cysteine + ADP + phosphate + H(+)</text>
        <dbReference type="Rhea" id="RHEA:13285"/>
        <dbReference type="ChEBI" id="CHEBI:15378"/>
        <dbReference type="ChEBI" id="CHEBI:29985"/>
        <dbReference type="ChEBI" id="CHEBI:30616"/>
        <dbReference type="ChEBI" id="CHEBI:35235"/>
        <dbReference type="ChEBI" id="CHEBI:43474"/>
        <dbReference type="ChEBI" id="CHEBI:58173"/>
        <dbReference type="ChEBI" id="CHEBI:456216"/>
        <dbReference type="EC" id="6.3.2.2"/>
    </reaction>
</comment>
<dbReference type="OrthoDB" id="7939818at2759"/>
<dbReference type="FunFam" id="3.30.590.50:FF:000002">
    <property type="entry name" value="Glutamate--cysteine ligase catalytic subunit"/>
    <property type="match status" value="1"/>
</dbReference>
<feature type="transmembrane region" description="Helical" evidence="13">
    <location>
        <begin position="456"/>
        <end position="478"/>
    </location>
</feature>
<dbReference type="PANTHER" id="PTHR11164">
    <property type="entry name" value="GLUTAMATE CYSTEINE LIGASE"/>
    <property type="match status" value="1"/>
</dbReference>
<dbReference type="GO" id="GO:0005524">
    <property type="term" value="F:ATP binding"/>
    <property type="evidence" value="ECO:0007669"/>
    <property type="project" value="UniProtKB-UniRule"/>
</dbReference>
<evidence type="ECO:0000256" key="12">
    <source>
        <dbReference type="SAM" id="MobiDB-lite"/>
    </source>
</evidence>
<organism evidence="14 15">
    <name type="scientific">Gigaspora margarita</name>
    <dbReference type="NCBI Taxonomy" id="4874"/>
    <lineage>
        <taxon>Eukaryota</taxon>
        <taxon>Fungi</taxon>
        <taxon>Fungi incertae sedis</taxon>
        <taxon>Mucoromycota</taxon>
        <taxon>Glomeromycotina</taxon>
        <taxon>Glomeromycetes</taxon>
        <taxon>Diversisporales</taxon>
        <taxon>Gigasporaceae</taxon>
        <taxon>Gigaspora</taxon>
    </lineage>
</organism>
<dbReference type="Gene3D" id="1.10.8.960">
    <property type="match status" value="1"/>
</dbReference>
<protein>
    <recommendedName>
        <fullName evidence="4 11">Glutamate--cysteine ligase</fullName>
        <ecNumber evidence="3 11">6.3.2.2</ecNumber>
    </recommendedName>
    <alternativeName>
        <fullName evidence="10 11">Gamma-ECS</fullName>
    </alternativeName>
    <alternativeName>
        <fullName evidence="9 11">Gamma-glutamylcysteine synthetase</fullName>
    </alternativeName>
</protein>
<evidence type="ECO:0000256" key="1">
    <source>
        <dbReference type="ARBA" id="ARBA00005006"/>
    </source>
</evidence>
<sequence length="668" mass="76828">MGLLTSTGTPLKWEQAKQYANEVRTLGINYFLSVYKKLKEKENSCLKWGDEVEYLVITYDDETKNAKLLLNIQEIIDELRKEEEEAMKIPNSEETVKTLWRPEYGRYMIEGTPGTPYGGTLKSLLQIEPNMKLRREIVSKFLKPNEVAITLTSFPRLGCPGQFLEPHYEPTGPIARSLFVPDEVINPHARFQYLTSNIRERRGSKVAINVPIFRDKCTPDPFIDPTISKDRNLFPEDKEAAEGAALPNHIYMDSMVFGMGCCCLQITFQACNIEEARRLYDHLAVIGPIMLALTAAAPIWRGYLSDIDCRWNVIAGSVDDRTKEERGLEPLKNDRFVINKSRYDSIDCYISTDKTLKPEYNDLDLVYDQDICKKLMDNGIDELLARHISHLFIRDPLVIFKERMDHNDDEDHDHFENIQSTNWQTMRFKPPPPNSNIGWRVEFRSMEVQITDFENAAFSIFIILLTRVILSYGLNFYIPISKVDENMMIAHKRDAAMSEKFWFRKNVFADGNIPNDGNITQENENLSIPDKEALDSSNNSRLNGHADTNGSISSVEDEYEQMTINEIINGNGDKFPGLIVLISRYLESVNIDVETRCQLAKYLEFVSRRAKGKIKTTATWIRNFVRSHPKYNNDSVVSQEINYDLVKMVEKIQKGQVAVPELLDCFKV</sequence>
<dbReference type="EC" id="6.3.2.2" evidence="3 11"/>
<dbReference type="GO" id="GO:0004357">
    <property type="term" value="F:glutamate-cysteine ligase activity"/>
    <property type="evidence" value="ECO:0007669"/>
    <property type="project" value="UniProtKB-UniRule"/>
</dbReference>
<dbReference type="UniPathway" id="UPA00142">
    <property type="reaction ID" value="UER00209"/>
</dbReference>
<evidence type="ECO:0000256" key="7">
    <source>
        <dbReference type="ARBA" id="ARBA00022741"/>
    </source>
</evidence>
<keyword evidence="6 11" id="KW-0317">Glutathione biosynthesis</keyword>
<dbReference type="InterPro" id="IPR014746">
    <property type="entry name" value="Gln_synth/guanido_kin_cat_dom"/>
</dbReference>
<evidence type="ECO:0000256" key="4">
    <source>
        <dbReference type="ARBA" id="ARBA00014618"/>
    </source>
</evidence>
<dbReference type="Gene3D" id="3.30.590.50">
    <property type="match status" value="2"/>
</dbReference>
<gene>
    <name evidence="14" type="ORF">F8M41_020465</name>
</gene>
<evidence type="ECO:0000313" key="15">
    <source>
        <dbReference type="Proteomes" id="UP000439903"/>
    </source>
</evidence>
<keyword evidence="13" id="KW-1133">Transmembrane helix</keyword>
<dbReference type="PANTHER" id="PTHR11164:SF0">
    <property type="entry name" value="GLUTAMATE--CYSTEINE LIGASE CATALYTIC SUBUNIT"/>
    <property type="match status" value="1"/>
</dbReference>
<evidence type="ECO:0000313" key="14">
    <source>
        <dbReference type="EMBL" id="KAF0499381.1"/>
    </source>
</evidence>
<evidence type="ECO:0000256" key="10">
    <source>
        <dbReference type="ARBA" id="ARBA00032122"/>
    </source>
</evidence>
<dbReference type="Proteomes" id="UP000439903">
    <property type="component" value="Unassembled WGS sequence"/>
</dbReference>
<proteinExistence type="inferred from homology"/>
<keyword evidence="7 11" id="KW-0547">Nucleotide-binding</keyword>
<dbReference type="Pfam" id="PF03074">
    <property type="entry name" value="GCS"/>
    <property type="match status" value="1"/>
</dbReference>
<dbReference type="FunFam" id="1.10.8.960:FF:000002">
    <property type="entry name" value="Glutamate-cysteine ligase Gcs1"/>
    <property type="match status" value="1"/>
</dbReference>
<comment type="pathway">
    <text evidence="1 11">Sulfur metabolism; glutathione biosynthesis; glutathione from L-cysteine and L-glutamate: step 1/2.</text>
</comment>
<evidence type="ECO:0000256" key="8">
    <source>
        <dbReference type="ARBA" id="ARBA00022840"/>
    </source>
</evidence>
<feature type="region of interest" description="Disordered" evidence="12">
    <location>
        <begin position="531"/>
        <end position="551"/>
    </location>
</feature>
<comment type="caution">
    <text evidence="14">The sequence shown here is derived from an EMBL/GenBank/DDBJ whole genome shotgun (WGS) entry which is preliminary data.</text>
</comment>